<accession>A0A482TD70</accession>
<dbReference type="Pfam" id="PF07681">
    <property type="entry name" value="DoxX"/>
    <property type="match status" value="1"/>
</dbReference>
<protein>
    <submittedName>
        <fullName evidence="6">DoxX family membrane protein</fullName>
    </submittedName>
</protein>
<dbReference type="Proteomes" id="UP000294028">
    <property type="component" value="Unassembled WGS sequence"/>
</dbReference>
<feature type="transmembrane region" description="Helical" evidence="5">
    <location>
        <begin position="12"/>
        <end position="32"/>
    </location>
</feature>
<feature type="transmembrane region" description="Helical" evidence="5">
    <location>
        <begin position="110"/>
        <end position="134"/>
    </location>
</feature>
<dbReference type="InterPro" id="IPR032808">
    <property type="entry name" value="DoxX"/>
</dbReference>
<evidence type="ECO:0000256" key="3">
    <source>
        <dbReference type="ARBA" id="ARBA00022989"/>
    </source>
</evidence>
<dbReference type="AlphaFoldDB" id="A0A482TD70"/>
<evidence type="ECO:0000256" key="4">
    <source>
        <dbReference type="ARBA" id="ARBA00023136"/>
    </source>
</evidence>
<evidence type="ECO:0000256" key="2">
    <source>
        <dbReference type="ARBA" id="ARBA00022692"/>
    </source>
</evidence>
<feature type="transmembrane region" description="Helical" evidence="5">
    <location>
        <begin position="75"/>
        <end position="98"/>
    </location>
</feature>
<reference evidence="6 7" key="1">
    <citation type="submission" date="2018-12" db="EMBL/GenBank/DDBJ databases">
        <title>Genome analysis provides insights into bioremediation potentialities of Halogeometricum borinquense strain N11.</title>
        <authorList>
            <person name="Najjari A."/>
            <person name="Youssef N."/>
            <person name="Fhoula I."/>
            <person name="Ben Dhia O."/>
            <person name="Mahjoubi M."/>
            <person name="Ouzari H.I."/>
            <person name="Cherif A."/>
        </authorList>
    </citation>
    <scope>NUCLEOTIDE SEQUENCE [LARGE SCALE GENOMIC DNA]</scope>
    <source>
        <strain evidence="6 7">N11</strain>
    </source>
</reference>
<dbReference type="GO" id="GO:0016020">
    <property type="term" value="C:membrane"/>
    <property type="evidence" value="ECO:0007669"/>
    <property type="project" value="UniProtKB-SubCell"/>
</dbReference>
<keyword evidence="2 5" id="KW-0812">Transmembrane</keyword>
<keyword evidence="4 5" id="KW-0472">Membrane</keyword>
<sequence length="135" mass="14253">MVVETSPAAELFLIGRVLLGGVLAYLGVSNMLDAENKIEYARSTGIPFAGLAVPVSFVLLILGGLGILLGVYPMIASVGVIAFFAGVTPAMHAFWRIDDPDERSQEKTQFLVNFALLGSALIVLAIGSATWPYAP</sequence>
<dbReference type="EMBL" id="RZHH01000002">
    <property type="protein sequence ID" value="RYJ14692.1"/>
    <property type="molecule type" value="Genomic_DNA"/>
</dbReference>
<comment type="subcellular location">
    <subcellularLocation>
        <location evidence="1">Membrane</location>
        <topology evidence="1">Multi-pass membrane protein</topology>
    </subcellularLocation>
</comment>
<evidence type="ECO:0000313" key="6">
    <source>
        <dbReference type="EMBL" id="RYJ14692.1"/>
    </source>
</evidence>
<comment type="caution">
    <text evidence="6">The sequence shown here is derived from an EMBL/GenBank/DDBJ whole genome shotgun (WGS) entry which is preliminary data.</text>
</comment>
<evidence type="ECO:0000313" key="7">
    <source>
        <dbReference type="Proteomes" id="UP000294028"/>
    </source>
</evidence>
<gene>
    <name evidence="6" type="ORF">ELS19_12515</name>
</gene>
<proteinExistence type="predicted"/>
<evidence type="ECO:0000256" key="1">
    <source>
        <dbReference type="ARBA" id="ARBA00004141"/>
    </source>
</evidence>
<name>A0A482TD70_9EURY</name>
<keyword evidence="3 5" id="KW-1133">Transmembrane helix</keyword>
<dbReference type="RefSeq" id="WP_129785022.1">
    <property type="nucleotide sequence ID" value="NZ_RZHH01000002.1"/>
</dbReference>
<evidence type="ECO:0000256" key="5">
    <source>
        <dbReference type="SAM" id="Phobius"/>
    </source>
</evidence>
<organism evidence="6 7">
    <name type="scientific">Halogeometricum borinquense</name>
    <dbReference type="NCBI Taxonomy" id="60847"/>
    <lineage>
        <taxon>Archaea</taxon>
        <taxon>Methanobacteriati</taxon>
        <taxon>Methanobacteriota</taxon>
        <taxon>Stenosarchaea group</taxon>
        <taxon>Halobacteria</taxon>
        <taxon>Halobacteriales</taxon>
        <taxon>Haloferacaceae</taxon>
        <taxon>Halogeometricum</taxon>
    </lineage>
</organism>
<feature type="transmembrane region" description="Helical" evidence="5">
    <location>
        <begin position="44"/>
        <end position="69"/>
    </location>
</feature>